<comment type="caution">
    <text evidence="2">The sequence shown here is derived from an EMBL/GenBank/DDBJ whole genome shotgun (WGS) entry which is preliminary data.</text>
</comment>
<dbReference type="RefSeq" id="WP_035580229.1">
    <property type="nucleotide sequence ID" value="NZ_ARYJ01000004.1"/>
</dbReference>
<gene>
    <name evidence="2" type="ORF">HJA_07317</name>
</gene>
<dbReference type="InterPro" id="IPR050400">
    <property type="entry name" value="Bact_Cytoskel_RodZ"/>
</dbReference>
<dbReference type="Proteomes" id="UP000024816">
    <property type="component" value="Unassembled WGS sequence"/>
</dbReference>
<dbReference type="InterPro" id="IPR010982">
    <property type="entry name" value="Lambda_DNA-bd_dom_sf"/>
</dbReference>
<dbReference type="STRING" id="1280952.HJA_07317"/>
<organism evidence="2 3">
    <name type="scientific">Hyphomonas jannaschiana VP2</name>
    <dbReference type="NCBI Taxonomy" id="1280952"/>
    <lineage>
        <taxon>Bacteria</taxon>
        <taxon>Pseudomonadati</taxon>
        <taxon>Pseudomonadota</taxon>
        <taxon>Alphaproteobacteria</taxon>
        <taxon>Hyphomonadales</taxon>
        <taxon>Hyphomonadaceae</taxon>
        <taxon>Hyphomonas</taxon>
    </lineage>
</organism>
<evidence type="ECO:0000256" key="1">
    <source>
        <dbReference type="SAM" id="MobiDB-lite"/>
    </source>
</evidence>
<evidence type="ECO:0008006" key="4">
    <source>
        <dbReference type="Google" id="ProtNLM"/>
    </source>
</evidence>
<keyword evidence="3" id="KW-1185">Reference proteome</keyword>
<accession>A0A059FER5</accession>
<dbReference type="Gene3D" id="1.10.260.40">
    <property type="entry name" value="lambda repressor-like DNA-binding domains"/>
    <property type="match status" value="1"/>
</dbReference>
<protein>
    <recommendedName>
        <fullName evidence="4">DUF4115 domain-containing protein</fullName>
    </recommendedName>
</protein>
<evidence type="ECO:0000313" key="3">
    <source>
        <dbReference type="Proteomes" id="UP000024816"/>
    </source>
</evidence>
<reference evidence="2 3" key="1">
    <citation type="journal article" date="2014" name="Antonie Van Leeuwenhoek">
        <title>Hyphomonas beringensis sp. nov. and Hyphomonas chukchiensis sp. nov., isolated from surface seawater of the Bering Sea and Chukchi Sea.</title>
        <authorList>
            <person name="Li C."/>
            <person name="Lai Q."/>
            <person name="Li G."/>
            <person name="Dong C."/>
            <person name="Wang J."/>
            <person name="Liao Y."/>
            <person name="Shao Z."/>
        </authorList>
    </citation>
    <scope>NUCLEOTIDE SEQUENCE [LARGE SCALE GENOMIC DNA]</scope>
    <source>
        <strain evidence="2 3">VP2</strain>
    </source>
</reference>
<dbReference type="Pfam" id="PF13413">
    <property type="entry name" value="HTH_25"/>
    <property type="match status" value="1"/>
</dbReference>
<dbReference type="PATRIC" id="fig|1280952.3.peg.1451"/>
<dbReference type="EMBL" id="ARYJ01000004">
    <property type="protein sequence ID" value="KCZ89087.1"/>
    <property type="molecule type" value="Genomic_DNA"/>
</dbReference>
<dbReference type="AlphaFoldDB" id="A0A059FER5"/>
<feature type="region of interest" description="Disordered" evidence="1">
    <location>
        <begin position="1"/>
        <end position="23"/>
    </location>
</feature>
<dbReference type="eggNOG" id="COG1426">
    <property type="taxonomic scope" value="Bacteria"/>
</dbReference>
<dbReference type="GO" id="GO:0003677">
    <property type="term" value="F:DNA binding"/>
    <property type="evidence" value="ECO:0007669"/>
    <property type="project" value="InterPro"/>
</dbReference>
<sequence>MAHDDSLQEQPGPEAGAEGKTLTESERFLQAREVFETRSFEGEDLRMGQVLRRVREIKGLELQDVSKATLLRKDYLMWIERMEVGELPKGGYLTAILGTYAKFLGLPEKDVIAIYTKECGAVQEVKEAAPVPKMGQIAAERARWPLALASAVALVTLAAGAIGVSQFMRPAPEVTESAAIVAVNGARDSLFSETDSQRPVPDSLPLELVAVRQGWLEVRGADGTIFRSRVMAEGETYFPRLNAGWTVSARDGGAFEWRVGDIVVSPLGPDGAEVFSVSVDEQLARAAEVSAPAMAANGGSKATR</sequence>
<proteinExistence type="predicted"/>
<dbReference type="PANTHER" id="PTHR34475:SF1">
    <property type="entry name" value="CYTOSKELETON PROTEIN RODZ"/>
    <property type="match status" value="1"/>
</dbReference>
<dbReference type="PANTHER" id="PTHR34475">
    <property type="match status" value="1"/>
</dbReference>
<name>A0A059FER5_9PROT</name>
<dbReference type="OrthoDB" id="9790252at2"/>
<evidence type="ECO:0000313" key="2">
    <source>
        <dbReference type="EMBL" id="KCZ89087.1"/>
    </source>
</evidence>